<dbReference type="EMBL" id="FOFO01000018">
    <property type="protein sequence ID" value="SEQ14094.1"/>
    <property type="molecule type" value="Genomic_DNA"/>
</dbReference>
<dbReference type="SUPFAM" id="SSF52540">
    <property type="entry name" value="P-loop containing nucleoside triphosphate hydrolases"/>
    <property type="match status" value="2"/>
</dbReference>
<proteinExistence type="predicted"/>
<keyword evidence="1" id="KW-0175">Coiled coil</keyword>
<dbReference type="GO" id="GO:0006302">
    <property type="term" value="P:double-strand break repair"/>
    <property type="evidence" value="ECO:0007669"/>
    <property type="project" value="InterPro"/>
</dbReference>
<dbReference type="Pfam" id="PF13476">
    <property type="entry name" value="AAA_23"/>
    <property type="match status" value="1"/>
</dbReference>
<dbReference type="PANTHER" id="PTHR32114:SF2">
    <property type="entry name" value="ABC TRANSPORTER ABCH.3"/>
    <property type="match status" value="1"/>
</dbReference>
<sequence length="711" mass="80123">MKLISAKIRNFRLLKKLDLDFSTDKEKRLTVIRAANETGKTTTQNALIWCLYGSKALPQKGAYSLFPSDEDGSDGKSVQVSVEIEFELAHVATFGKGNHQYKKATYRLVRVCSEGAPKENTIVRNGEVRTLWKVTPNGTEKVNDNDVHATIHSALPESLKDVYFTDGDSAMSFIEAAASQGVKRKRVANAIEALLGLNIIDKTISHLSAVSTEFAQQIDNKDYAKELEKIDDRILGLGEDIDAWSKELDECRVVLADINKGLKIKDSEIDEALTLGDKDKLVQEKQKLQGAIKRNLNSLESAYKEISRVASCHEMAMALLQKEIEGAKEILNDLNQAKQLPKVNVPILEELLDRDYCFCGSDLRSGSPAGDEKRRKIAAAIEASRESDLIQEAASSLFYRIRSSQPGMAREAWLEKYSTESQRLMSLLKSLQEQEEELEVIEENIKQVQDSQLIKLREQRDKLREEQQRYRGTEATRINQIGEAKVRLTELEEDRQKVGRKLGKTNTSASNWDVSNIVKKVFVEIKESLRKEELGKVSKEMNRIFLSMIGSDSEKSEFSMIRHAELTEEFDIMVYGPNGHILNPDQDLNGASRRAITLAFILALTKVSEVEAPNIIDTPLGMMAGYVKQSVLLNAIREGNQIILFLTHDEIMGVEGIIDKYAGMVYTLTNPAHYPKMLLYKPEVKATTIVRCECDHHMYCRICQRRSVEIA</sequence>
<keyword evidence="4" id="KW-1185">Reference proteome</keyword>
<feature type="coiled-coil region" evidence="1">
    <location>
        <begin position="414"/>
        <end position="501"/>
    </location>
</feature>
<feature type="domain" description="Rad50/SbcC-type AAA" evidence="2">
    <location>
        <begin position="7"/>
        <end position="241"/>
    </location>
</feature>
<evidence type="ECO:0000313" key="4">
    <source>
        <dbReference type="Proteomes" id="UP000199496"/>
    </source>
</evidence>
<dbReference type="Gene3D" id="3.40.50.300">
    <property type="entry name" value="P-loop containing nucleotide triphosphate hydrolases"/>
    <property type="match status" value="2"/>
</dbReference>
<organism evidence="3 4">
    <name type="scientific">Ectothiorhodospira magna</name>
    <dbReference type="NCBI Taxonomy" id="867345"/>
    <lineage>
        <taxon>Bacteria</taxon>
        <taxon>Pseudomonadati</taxon>
        <taxon>Pseudomonadota</taxon>
        <taxon>Gammaproteobacteria</taxon>
        <taxon>Chromatiales</taxon>
        <taxon>Ectothiorhodospiraceae</taxon>
        <taxon>Ectothiorhodospira</taxon>
    </lineage>
</organism>
<dbReference type="InterPro" id="IPR038729">
    <property type="entry name" value="Rad50/SbcC_AAA"/>
</dbReference>
<evidence type="ECO:0000256" key="1">
    <source>
        <dbReference type="SAM" id="Coils"/>
    </source>
</evidence>
<dbReference type="RefSeq" id="WP_090207327.1">
    <property type="nucleotide sequence ID" value="NZ_FOFO01000018.1"/>
</dbReference>
<dbReference type="GO" id="GO:0016887">
    <property type="term" value="F:ATP hydrolysis activity"/>
    <property type="evidence" value="ECO:0007669"/>
    <property type="project" value="InterPro"/>
</dbReference>
<evidence type="ECO:0000259" key="2">
    <source>
        <dbReference type="Pfam" id="PF13476"/>
    </source>
</evidence>
<evidence type="ECO:0000313" key="3">
    <source>
        <dbReference type="EMBL" id="SEQ14094.1"/>
    </source>
</evidence>
<protein>
    <submittedName>
        <fullName evidence="3">DNA sulfur modification protein DndD</fullName>
    </submittedName>
</protein>
<accession>A0A1H9DKV8</accession>
<gene>
    <name evidence="3" type="ORF">SAMN05421693_11821</name>
</gene>
<dbReference type="InterPro" id="IPR027417">
    <property type="entry name" value="P-loop_NTPase"/>
</dbReference>
<name>A0A1H9DKV8_9GAMM</name>
<dbReference type="PANTHER" id="PTHR32114">
    <property type="entry name" value="ABC TRANSPORTER ABCH.3"/>
    <property type="match status" value="1"/>
</dbReference>
<reference evidence="3 4" key="1">
    <citation type="submission" date="2016-10" db="EMBL/GenBank/DDBJ databases">
        <authorList>
            <person name="de Groot N.N."/>
        </authorList>
    </citation>
    <scope>NUCLEOTIDE SEQUENCE [LARGE SCALE GENOMIC DNA]</scope>
    <source>
        <strain evidence="3 4">B7-7</strain>
    </source>
</reference>
<dbReference type="OrthoDB" id="9795626at2"/>
<dbReference type="STRING" id="867345.SAMN05421693_11821"/>
<dbReference type="AlphaFoldDB" id="A0A1H9DKV8"/>
<dbReference type="Proteomes" id="UP000199496">
    <property type="component" value="Unassembled WGS sequence"/>
</dbReference>